<proteinExistence type="predicted"/>
<evidence type="ECO:0000313" key="3">
    <source>
        <dbReference type="Proteomes" id="UP001454036"/>
    </source>
</evidence>
<protein>
    <recommendedName>
        <fullName evidence="4">DUF4283 domain-containing protein</fullName>
    </recommendedName>
</protein>
<reference evidence="2 3" key="1">
    <citation type="submission" date="2024-01" db="EMBL/GenBank/DDBJ databases">
        <title>The complete chloroplast genome sequence of Lithospermum erythrorhizon: insights into the phylogenetic relationship among Boraginaceae species and the maternal lineages of purple gromwells.</title>
        <authorList>
            <person name="Okada T."/>
            <person name="Watanabe K."/>
        </authorList>
    </citation>
    <scope>NUCLEOTIDE SEQUENCE [LARGE SCALE GENOMIC DNA]</scope>
</reference>
<feature type="compositionally biased region" description="Acidic residues" evidence="1">
    <location>
        <begin position="371"/>
        <end position="389"/>
    </location>
</feature>
<comment type="caution">
    <text evidence="2">The sequence shown here is derived from an EMBL/GenBank/DDBJ whole genome shotgun (WGS) entry which is preliminary data.</text>
</comment>
<evidence type="ECO:0000256" key="1">
    <source>
        <dbReference type="SAM" id="MobiDB-lite"/>
    </source>
</evidence>
<gene>
    <name evidence="2" type="ORF">LIER_08282</name>
</gene>
<dbReference type="EMBL" id="BAABME010001332">
    <property type="protein sequence ID" value="GAA0148994.1"/>
    <property type="molecule type" value="Genomic_DNA"/>
</dbReference>
<organism evidence="2 3">
    <name type="scientific">Lithospermum erythrorhizon</name>
    <name type="common">Purple gromwell</name>
    <name type="synonym">Lithospermum officinale var. erythrorhizon</name>
    <dbReference type="NCBI Taxonomy" id="34254"/>
    <lineage>
        <taxon>Eukaryota</taxon>
        <taxon>Viridiplantae</taxon>
        <taxon>Streptophyta</taxon>
        <taxon>Embryophyta</taxon>
        <taxon>Tracheophyta</taxon>
        <taxon>Spermatophyta</taxon>
        <taxon>Magnoliopsida</taxon>
        <taxon>eudicotyledons</taxon>
        <taxon>Gunneridae</taxon>
        <taxon>Pentapetalae</taxon>
        <taxon>asterids</taxon>
        <taxon>lamiids</taxon>
        <taxon>Boraginales</taxon>
        <taxon>Boraginaceae</taxon>
        <taxon>Boraginoideae</taxon>
        <taxon>Lithospermeae</taxon>
        <taxon>Lithospermum</taxon>
    </lineage>
</organism>
<keyword evidence="3" id="KW-1185">Reference proteome</keyword>
<dbReference type="Proteomes" id="UP001454036">
    <property type="component" value="Unassembled WGS sequence"/>
</dbReference>
<evidence type="ECO:0000313" key="2">
    <source>
        <dbReference type="EMBL" id="GAA0148994.1"/>
    </source>
</evidence>
<name>A0AAV3PBF9_LITER</name>
<dbReference type="AlphaFoldDB" id="A0AAV3PBF9"/>
<accession>A0AAV3PBF9</accession>
<feature type="region of interest" description="Disordered" evidence="1">
    <location>
        <begin position="360"/>
        <end position="389"/>
    </location>
</feature>
<feature type="compositionally biased region" description="Basic and acidic residues" evidence="1">
    <location>
        <begin position="360"/>
        <end position="370"/>
    </location>
</feature>
<evidence type="ECO:0008006" key="4">
    <source>
        <dbReference type="Google" id="ProtNLM"/>
    </source>
</evidence>
<sequence length="420" mass="47574">MVVHNITWGLVCWFETRIGRLEGCFDLRRLGLPLSIKRALQRFSAFWWCRRRFLNFQVLGFLRGGGARLFVITGKKSRKVKGKTTFSPLPTNDFFKDLKTPPVHDLNPIASAVFQELEKALPSASRVFEDSPLSTPRAGLGNLVEGDVRDGSAKGDDVPSVDCSTPVVDGGCCGGSKDSVGLARGKGKKDKGRKIGEEVTFGVEDVVPMKEPEGFCLTAYFFGRFLGLNAVHQLKDSWKVKCKVILHEKGWVVFRFDSDTDRFHFRSSSLFCLRGAGLSRALGRLTYGHNFFGYDLLNPPVVDVGVEPTVVPEDYQDAREDVCEDLVHQEVIEVPRIEERFMREGFSYSEAFFSNLDPVRESEDDTSHEAEDSEEELELDDEVGVSEEELERDEFIEAWEWDVWWHKEMGPALLWPLKLF</sequence>